<dbReference type="RefSeq" id="WP_005576617.1">
    <property type="nucleotide sequence ID" value="NZ_FORO01000021.1"/>
</dbReference>
<proteinExistence type="predicted"/>
<protein>
    <submittedName>
        <fullName evidence="1">Uncharacterized protein</fullName>
    </submittedName>
</protein>
<dbReference type="AlphaFoldDB" id="A0A1I3Q8F6"/>
<evidence type="ECO:0000313" key="2">
    <source>
        <dbReference type="Proteomes" id="UP000182829"/>
    </source>
</evidence>
<dbReference type="GeneID" id="42782869"/>
<dbReference type="Proteomes" id="UP000182829">
    <property type="component" value="Unassembled WGS sequence"/>
</dbReference>
<gene>
    <name evidence="1" type="ORF">SAMN05443661_12125</name>
</gene>
<dbReference type="OrthoDB" id="275120at2157"/>
<dbReference type="EMBL" id="FORO01000021">
    <property type="protein sequence ID" value="SFJ30373.1"/>
    <property type="molecule type" value="Genomic_DNA"/>
</dbReference>
<organism evidence="1 2">
    <name type="scientific">Natronobacterium gregoryi</name>
    <dbReference type="NCBI Taxonomy" id="44930"/>
    <lineage>
        <taxon>Archaea</taxon>
        <taxon>Methanobacteriati</taxon>
        <taxon>Methanobacteriota</taxon>
        <taxon>Stenosarchaea group</taxon>
        <taxon>Halobacteria</taxon>
        <taxon>Halobacteriales</taxon>
        <taxon>Natrialbaceae</taxon>
        <taxon>Natronobacterium</taxon>
    </lineage>
</organism>
<name>A0A1I3Q8F6_9EURY</name>
<accession>A0A1I3Q8F6</accession>
<sequence length="45" mass="5034">MRPNVDITHQLNGRVKEYADANDLDVDAAYTEVIEAGVDELEDDN</sequence>
<reference evidence="1 2" key="1">
    <citation type="submission" date="2016-10" db="EMBL/GenBank/DDBJ databases">
        <authorList>
            <person name="de Groot N.N."/>
        </authorList>
    </citation>
    <scope>NUCLEOTIDE SEQUENCE [LARGE SCALE GENOMIC DNA]</scope>
    <source>
        <strain evidence="1 2">SP2</strain>
    </source>
</reference>
<evidence type="ECO:0000313" key="1">
    <source>
        <dbReference type="EMBL" id="SFJ30373.1"/>
    </source>
</evidence>